<dbReference type="EMBL" id="BTGU01000003">
    <property type="protein sequence ID" value="GMN31292.1"/>
    <property type="molecule type" value="Genomic_DNA"/>
</dbReference>
<evidence type="ECO:0000313" key="2">
    <source>
        <dbReference type="EMBL" id="GMN31292.1"/>
    </source>
</evidence>
<gene>
    <name evidence="2" type="ORF">TIFTF001_003192</name>
</gene>
<sequence>MPKISGTTPDVVTRTKKYLHGHSATGHLQKEVPRSDGDTGGVSATGTPMLRSVRELMSKRRGSGVQVTQSGRLPSAPDGQIGLRCACAVCPISRRHVSMVWCQGTLGYATAGTNRCSPCRSRWRKPAMGYVQ</sequence>
<organism evidence="2 3">
    <name type="scientific">Ficus carica</name>
    <name type="common">Common fig</name>
    <dbReference type="NCBI Taxonomy" id="3494"/>
    <lineage>
        <taxon>Eukaryota</taxon>
        <taxon>Viridiplantae</taxon>
        <taxon>Streptophyta</taxon>
        <taxon>Embryophyta</taxon>
        <taxon>Tracheophyta</taxon>
        <taxon>Spermatophyta</taxon>
        <taxon>Magnoliopsida</taxon>
        <taxon>eudicotyledons</taxon>
        <taxon>Gunneridae</taxon>
        <taxon>Pentapetalae</taxon>
        <taxon>rosids</taxon>
        <taxon>fabids</taxon>
        <taxon>Rosales</taxon>
        <taxon>Moraceae</taxon>
        <taxon>Ficeae</taxon>
        <taxon>Ficus</taxon>
    </lineage>
</organism>
<feature type="region of interest" description="Disordered" evidence="1">
    <location>
        <begin position="21"/>
        <end position="46"/>
    </location>
</feature>
<protein>
    <submittedName>
        <fullName evidence="2">Uncharacterized protein</fullName>
    </submittedName>
</protein>
<name>A0AA87ZC57_FICCA</name>
<dbReference type="Proteomes" id="UP001187192">
    <property type="component" value="Unassembled WGS sequence"/>
</dbReference>
<evidence type="ECO:0000256" key="1">
    <source>
        <dbReference type="SAM" id="MobiDB-lite"/>
    </source>
</evidence>
<proteinExistence type="predicted"/>
<keyword evidence="3" id="KW-1185">Reference proteome</keyword>
<comment type="caution">
    <text evidence="2">The sequence shown here is derived from an EMBL/GenBank/DDBJ whole genome shotgun (WGS) entry which is preliminary data.</text>
</comment>
<evidence type="ECO:0000313" key="3">
    <source>
        <dbReference type="Proteomes" id="UP001187192"/>
    </source>
</evidence>
<dbReference type="AlphaFoldDB" id="A0AA87ZC57"/>
<accession>A0AA87ZC57</accession>
<reference evidence="2" key="1">
    <citation type="submission" date="2023-07" db="EMBL/GenBank/DDBJ databases">
        <title>draft genome sequence of fig (Ficus carica).</title>
        <authorList>
            <person name="Takahashi T."/>
            <person name="Nishimura K."/>
        </authorList>
    </citation>
    <scope>NUCLEOTIDE SEQUENCE</scope>
</reference>
<feature type="compositionally biased region" description="Basic and acidic residues" evidence="1">
    <location>
        <begin position="28"/>
        <end position="37"/>
    </location>
</feature>